<dbReference type="InterPro" id="IPR012454">
    <property type="entry name" value="DUF1659"/>
</dbReference>
<dbReference type="EMBL" id="DXHX01000129">
    <property type="protein sequence ID" value="HIV75248.1"/>
    <property type="molecule type" value="Genomic_DNA"/>
</dbReference>
<sequence length="72" mass="8021">MAIEQIVTTQLRLTFFEGYDEESDKNIYVRKSFNNINAFATSDALLAVSEAMATLQTLPLDAVERADVVAIH</sequence>
<protein>
    <submittedName>
        <fullName evidence="2">DUF1659 domain-containing protein</fullName>
    </submittedName>
</protein>
<dbReference type="Proteomes" id="UP000823937">
    <property type="component" value="Unassembled WGS sequence"/>
</dbReference>
<comment type="caution">
    <text evidence="2">The sequence shown here is derived from an EMBL/GenBank/DDBJ whole genome shotgun (WGS) entry which is preliminary data.</text>
</comment>
<reference evidence="2" key="2">
    <citation type="submission" date="2021-04" db="EMBL/GenBank/DDBJ databases">
        <authorList>
            <person name="Gilroy R."/>
        </authorList>
    </citation>
    <scope>NUCLEOTIDE SEQUENCE</scope>
    <source>
        <strain evidence="2">CHK169-2315</strain>
    </source>
</reference>
<feature type="domain" description="DUF1659" evidence="1">
    <location>
        <begin position="4"/>
        <end position="71"/>
    </location>
</feature>
<dbReference type="Pfam" id="PF07872">
    <property type="entry name" value="DUF1659"/>
    <property type="match status" value="1"/>
</dbReference>
<gene>
    <name evidence="2" type="ORF">H9895_09240</name>
</gene>
<reference evidence="2" key="1">
    <citation type="journal article" date="2021" name="PeerJ">
        <title>Extensive microbial diversity within the chicken gut microbiome revealed by metagenomics and culture.</title>
        <authorList>
            <person name="Gilroy R."/>
            <person name="Ravi A."/>
            <person name="Getino M."/>
            <person name="Pursley I."/>
            <person name="Horton D.L."/>
            <person name="Alikhan N.F."/>
            <person name="Baker D."/>
            <person name="Gharbi K."/>
            <person name="Hall N."/>
            <person name="Watson M."/>
            <person name="Adriaenssens E.M."/>
            <person name="Foster-Nyarko E."/>
            <person name="Jarju S."/>
            <person name="Secka A."/>
            <person name="Antonio M."/>
            <person name="Oren A."/>
            <person name="Chaudhuri R.R."/>
            <person name="La Ragione R."/>
            <person name="Hildebrand F."/>
            <person name="Pallen M.J."/>
        </authorList>
    </citation>
    <scope>NUCLEOTIDE SEQUENCE</scope>
    <source>
        <strain evidence="2">CHK169-2315</strain>
    </source>
</reference>
<evidence type="ECO:0000259" key="1">
    <source>
        <dbReference type="Pfam" id="PF07872"/>
    </source>
</evidence>
<proteinExistence type="predicted"/>
<dbReference type="AlphaFoldDB" id="A0A9D1PPP4"/>
<accession>A0A9D1PPP4</accession>
<organism evidence="2 3">
    <name type="scientific">Candidatus Pseudogracilibacillus intestinigallinarum</name>
    <dbReference type="NCBI Taxonomy" id="2838742"/>
    <lineage>
        <taxon>Bacteria</taxon>
        <taxon>Bacillati</taxon>
        <taxon>Bacillota</taxon>
        <taxon>Bacilli</taxon>
        <taxon>Bacillales</taxon>
        <taxon>Bacillaceae</taxon>
        <taxon>Pseudogracilibacillus</taxon>
    </lineage>
</organism>
<evidence type="ECO:0000313" key="2">
    <source>
        <dbReference type="EMBL" id="HIV75248.1"/>
    </source>
</evidence>
<name>A0A9D1PPP4_9BACI</name>
<evidence type="ECO:0000313" key="3">
    <source>
        <dbReference type="Proteomes" id="UP000823937"/>
    </source>
</evidence>